<dbReference type="AlphaFoldDB" id="A0A7S0HM64"/>
<protein>
    <recommendedName>
        <fullName evidence="1">Fungal lipase-type domain-containing protein</fullName>
    </recommendedName>
</protein>
<organism evidence="2">
    <name type="scientific">Phaeocystis antarctica</name>
    <dbReference type="NCBI Taxonomy" id="33657"/>
    <lineage>
        <taxon>Eukaryota</taxon>
        <taxon>Haptista</taxon>
        <taxon>Haptophyta</taxon>
        <taxon>Prymnesiophyceae</taxon>
        <taxon>Phaeocystales</taxon>
        <taxon>Phaeocystaceae</taxon>
        <taxon>Phaeocystis</taxon>
    </lineage>
</organism>
<dbReference type="PANTHER" id="PTHR45856:SF11">
    <property type="entry name" value="FUNGAL LIPASE-LIKE DOMAIN-CONTAINING PROTEIN"/>
    <property type="match status" value="1"/>
</dbReference>
<dbReference type="GO" id="GO:0006629">
    <property type="term" value="P:lipid metabolic process"/>
    <property type="evidence" value="ECO:0007669"/>
    <property type="project" value="InterPro"/>
</dbReference>
<proteinExistence type="predicted"/>
<dbReference type="InterPro" id="IPR051218">
    <property type="entry name" value="Sec_MonoDiacylglyc_Lipase"/>
</dbReference>
<dbReference type="EMBL" id="HBEP01015273">
    <property type="protein sequence ID" value="CAD8485025.1"/>
    <property type="molecule type" value="Transcribed_RNA"/>
</dbReference>
<dbReference type="Pfam" id="PF01764">
    <property type="entry name" value="Lipase_3"/>
    <property type="match status" value="1"/>
</dbReference>
<dbReference type="CDD" id="cd00519">
    <property type="entry name" value="Lipase_3"/>
    <property type="match status" value="1"/>
</dbReference>
<reference evidence="2" key="1">
    <citation type="submission" date="2021-01" db="EMBL/GenBank/DDBJ databases">
        <authorList>
            <person name="Corre E."/>
            <person name="Pelletier E."/>
            <person name="Niang G."/>
            <person name="Scheremetjew M."/>
            <person name="Finn R."/>
            <person name="Kale V."/>
            <person name="Holt S."/>
            <person name="Cochrane G."/>
            <person name="Meng A."/>
            <person name="Brown T."/>
            <person name="Cohen L."/>
        </authorList>
    </citation>
    <scope>NUCLEOTIDE SEQUENCE</scope>
    <source>
        <strain evidence="2">CCMP1374</strain>
    </source>
</reference>
<evidence type="ECO:0000259" key="1">
    <source>
        <dbReference type="Pfam" id="PF01764"/>
    </source>
</evidence>
<dbReference type="Gene3D" id="3.40.50.1820">
    <property type="entry name" value="alpha/beta hydrolase"/>
    <property type="match status" value="1"/>
</dbReference>
<gene>
    <name evidence="2" type="ORF">PANT1444_LOCUS8698</name>
</gene>
<dbReference type="InterPro" id="IPR002921">
    <property type="entry name" value="Fungal_lipase-type"/>
</dbReference>
<dbReference type="PANTHER" id="PTHR45856">
    <property type="entry name" value="ALPHA/BETA-HYDROLASES SUPERFAMILY PROTEIN"/>
    <property type="match status" value="1"/>
</dbReference>
<sequence>MSSITVGTAVAVVAVGGYYRWLRSPSHGETEPKESEVAPWQLDLPCIDTTLQMARMAMLVYDDDCASPIKDKLVGGTGDVVKRLKEVAGEDTELWFYEAAGDTEAAVAFSPKNKRCTIMFRGTESRSDAIADVMIFKKKLEGPNDSADDRPDVRVHSGFRGQYYGEVEKLTNDGHVSEALKAKKGEVKEMELEAALFQKVEKVLAFAPKTELFVTGHSLGGALSVLCGIRLALKYPDKNVQVINFGCPKVGNWAFAQLVNSKANLCVHRVAHKNDVVARAPNVNYYHVGHTIQIDEAAEPHAFKWHAGCSYWTNWNPFIGLLQGGVGDHSMEPGYLAALNTHKHDVKNEDGSCSTTGEKPWVTAYKVAE</sequence>
<name>A0A7S0HM64_9EUKA</name>
<dbReference type="InterPro" id="IPR029058">
    <property type="entry name" value="AB_hydrolase_fold"/>
</dbReference>
<dbReference type="SUPFAM" id="SSF53474">
    <property type="entry name" value="alpha/beta-Hydrolases"/>
    <property type="match status" value="1"/>
</dbReference>
<feature type="domain" description="Fungal lipase-type" evidence="1">
    <location>
        <begin position="118"/>
        <end position="283"/>
    </location>
</feature>
<accession>A0A7S0HM64</accession>
<evidence type="ECO:0000313" key="2">
    <source>
        <dbReference type="EMBL" id="CAD8485025.1"/>
    </source>
</evidence>